<feature type="compositionally biased region" description="Basic and acidic residues" evidence="1">
    <location>
        <begin position="83"/>
        <end position="96"/>
    </location>
</feature>
<dbReference type="AlphaFoldDB" id="A0A183JH23"/>
<name>A0A183JH23_9TREM</name>
<feature type="compositionally biased region" description="Polar residues" evidence="1">
    <location>
        <begin position="72"/>
        <end position="82"/>
    </location>
</feature>
<evidence type="ECO:0000256" key="1">
    <source>
        <dbReference type="SAM" id="MobiDB-lite"/>
    </source>
</evidence>
<dbReference type="EMBL" id="UZAK01001776">
    <property type="protein sequence ID" value="VDO71421.1"/>
    <property type="molecule type" value="Genomic_DNA"/>
</dbReference>
<evidence type="ECO:0000313" key="3">
    <source>
        <dbReference type="Proteomes" id="UP000279833"/>
    </source>
</evidence>
<accession>A0A183JH23</accession>
<organism evidence="4">
    <name type="scientific">Schistosoma curassoni</name>
    <dbReference type="NCBI Taxonomy" id="6186"/>
    <lineage>
        <taxon>Eukaryota</taxon>
        <taxon>Metazoa</taxon>
        <taxon>Spiralia</taxon>
        <taxon>Lophotrochozoa</taxon>
        <taxon>Platyhelminthes</taxon>
        <taxon>Trematoda</taxon>
        <taxon>Digenea</taxon>
        <taxon>Strigeidida</taxon>
        <taxon>Schistosomatoidea</taxon>
        <taxon>Schistosomatidae</taxon>
        <taxon>Schistosoma</taxon>
    </lineage>
</organism>
<reference evidence="2 3" key="2">
    <citation type="submission" date="2018-11" db="EMBL/GenBank/DDBJ databases">
        <authorList>
            <consortium name="Pathogen Informatics"/>
        </authorList>
    </citation>
    <scope>NUCLEOTIDE SEQUENCE [LARGE SCALE GENOMIC DNA]</scope>
    <source>
        <strain evidence="2">Dakar</strain>
        <strain evidence="3">Dakar, Senegal</strain>
    </source>
</reference>
<proteinExistence type="predicted"/>
<sequence>MSHYTTPPKLFLSDTNITLIEADLVPLSKVFYHPTDISADNVLRSDILDKASEENIIKAQSVVTYWMKKSPADNSIQNSSSQRDIDTQKNLRRTDRPASNSCSVPKWLKLSKFFMFSTDIYCF</sequence>
<dbReference type="STRING" id="6186.A0A183JH23"/>
<dbReference type="WBParaSite" id="SCUD_0000199501-mRNA-1">
    <property type="protein sequence ID" value="SCUD_0000199501-mRNA-1"/>
    <property type="gene ID" value="SCUD_0000199501"/>
</dbReference>
<evidence type="ECO:0000313" key="4">
    <source>
        <dbReference type="WBParaSite" id="SCUD_0000199501-mRNA-1"/>
    </source>
</evidence>
<evidence type="ECO:0000313" key="2">
    <source>
        <dbReference type="EMBL" id="VDO71421.1"/>
    </source>
</evidence>
<dbReference type="Proteomes" id="UP000279833">
    <property type="component" value="Unassembled WGS sequence"/>
</dbReference>
<reference evidence="4" key="1">
    <citation type="submission" date="2016-06" db="UniProtKB">
        <authorList>
            <consortium name="WormBaseParasite"/>
        </authorList>
    </citation>
    <scope>IDENTIFICATION</scope>
</reference>
<keyword evidence="3" id="KW-1185">Reference proteome</keyword>
<feature type="region of interest" description="Disordered" evidence="1">
    <location>
        <begin position="72"/>
        <end position="101"/>
    </location>
</feature>
<gene>
    <name evidence="2" type="ORF">SCUD_LOCUS1996</name>
</gene>
<protein>
    <submittedName>
        <fullName evidence="4">BACK domain-containing protein</fullName>
    </submittedName>
</protein>